<dbReference type="AlphaFoldDB" id="A0ABC8R3I2"/>
<feature type="domain" description="EF-hand" evidence="5">
    <location>
        <begin position="135"/>
        <end position="170"/>
    </location>
</feature>
<keyword evidence="4" id="KW-0472">Membrane</keyword>
<dbReference type="InterPro" id="IPR018247">
    <property type="entry name" value="EF_Hand_1_Ca_BS"/>
</dbReference>
<feature type="domain" description="EF-hand" evidence="5">
    <location>
        <begin position="172"/>
        <end position="206"/>
    </location>
</feature>
<dbReference type="SUPFAM" id="SSF47473">
    <property type="entry name" value="EF-hand"/>
    <property type="match status" value="1"/>
</dbReference>
<dbReference type="PROSITE" id="PS50222">
    <property type="entry name" value="EF_HAND_2"/>
    <property type="match status" value="2"/>
</dbReference>
<dbReference type="Proteomes" id="UP001642360">
    <property type="component" value="Unassembled WGS sequence"/>
</dbReference>
<proteinExistence type="predicted"/>
<accession>A0ABC8R3I2</accession>
<organism evidence="6 7">
    <name type="scientific">Ilex paraguariensis</name>
    <name type="common">yerba mate</name>
    <dbReference type="NCBI Taxonomy" id="185542"/>
    <lineage>
        <taxon>Eukaryota</taxon>
        <taxon>Viridiplantae</taxon>
        <taxon>Streptophyta</taxon>
        <taxon>Embryophyta</taxon>
        <taxon>Tracheophyta</taxon>
        <taxon>Spermatophyta</taxon>
        <taxon>Magnoliopsida</taxon>
        <taxon>eudicotyledons</taxon>
        <taxon>Gunneridae</taxon>
        <taxon>Pentapetalae</taxon>
        <taxon>asterids</taxon>
        <taxon>campanulids</taxon>
        <taxon>Aquifoliales</taxon>
        <taxon>Aquifoliaceae</taxon>
        <taxon>Ilex</taxon>
    </lineage>
</organism>
<keyword evidence="1" id="KW-0479">Metal-binding</keyword>
<feature type="transmembrane region" description="Helical" evidence="4">
    <location>
        <begin position="15"/>
        <end position="39"/>
    </location>
</feature>
<sequence>MMEKSINPLSTVGMILLYIELGSAILLVCVILSHVVLSWVIILQDFYLCFVNVFRTILHFLCFTWNYCTKSKNCNVQVSTMKDYTYESVNNVMLFRGDVEIVMQKLGIFCDPNGDKLQERLGSVEISKLFDETEPSPEEVKEAFDLFDENGDGFIDAKELERVLGKLGFTELPEIECQRMIMAFDDNGDGMIDFREFVKVMEGSFC</sequence>
<dbReference type="GO" id="GO:0043226">
    <property type="term" value="C:organelle"/>
    <property type="evidence" value="ECO:0007669"/>
    <property type="project" value="UniProtKB-ARBA"/>
</dbReference>
<dbReference type="Pfam" id="PF13499">
    <property type="entry name" value="EF-hand_7"/>
    <property type="match status" value="1"/>
</dbReference>
<keyword evidence="2" id="KW-0677">Repeat</keyword>
<comment type="caution">
    <text evidence="6">The sequence shown here is derived from an EMBL/GenBank/DDBJ whole genome shotgun (WGS) entry which is preliminary data.</text>
</comment>
<evidence type="ECO:0000256" key="4">
    <source>
        <dbReference type="SAM" id="Phobius"/>
    </source>
</evidence>
<dbReference type="CDD" id="cd00051">
    <property type="entry name" value="EFh"/>
    <property type="match status" value="1"/>
</dbReference>
<keyword evidence="4" id="KW-0812">Transmembrane</keyword>
<dbReference type="InterPro" id="IPR002048">
    <property type="entry name" value="EF_hand_dom"/>
</dbReference>
<evidence type="ECO:0000256" key="2">
    <source>
        <dbReference type="ARBA" id="ARBA00022737"/>
    </source>
</evidence>
<reference evidence="6 7" key="1">
    <citation type="submission" date="2024-02" db="EMBL/GenBank/DDBJ databases">
        <authorList>
            <person name="Vignale AGUSTIN F."/>
            <person name="Sosa J E."/>
            <person name="Modenutti C."/>
        </authorList>
    </citation>
    <scope>NUCLEOTIDE SEQUENCE [LARGE SCALE GENOMIC DNA]</scope>
</reference>
<dbReference type="PANTHER" id="PTHR10891">
    <property type="entry name" value="EF-HAND CALCIUM-BINDING DOMAIN CONTAINING PROTEIN"/>
    <property type="match status" value="1"/>
</dbReference>
<evidence type="ECO:0000313" key="7">
    <source>
        <dbReference type="Proteomes" id="UP001642360"/>
    </source>
</evidence>
<gene>
    <name evidence="6" type="ORF">ILEXP_LOCUS5204</name>
</gene>
<evidence type="ECO:0000256" key="3">
    <source>
        <dbReference type="ARBA" id="ARBA00022837"/>
    </source>
</evidence>
<name>A0ABC8R3I2_9AQUA</name>
<dbReference type="InterPro" id="IPR011992">
    <property type="entry name" value="EF-hand-dom_pair"/>
</dbReference>
<dbReference type="FunFam" id="1.10.238.10:FF:000178">
    <property type="entry name" value="Calmodulin-2 A"/>
    <property type="match status" value="1"/>
</dbReference>
<dbReference type="SMART" id="SM00054">
    <property type="entry name" value="EFh"/>
    <property type="match status" value="2"/>
</dbReference>
<evidence type="ECO:0000313" key="6">
    <source>
        <dbReference type="EMBL" id="CAK9138120.1"/>
    </source>
</evidence>
<keyword evidence="4" id="KW-1133">Transmembrane helix</keyword>
<dbReference type="Gene3D" id="1.10.238.10">
    <property type="entry name" value="EF-hand"/>
    <property type="match status" value="1"/>
</dbReference>
<keyword evidence="7" id="KW-1185">Reference proteome</keyword>
<dbReference type="GO" id="GO:0046872">
    <property type="term" value="F:metal ion binding"/>
    <property type="evidence" value="ECO:0007669"/>
    <property type="project" value="UniProtKB-KW"/>
</dbReference>
<dbReference type="EMBL" id="CAUOFW020000859">
    <property type="protein sequence ID" value="CAK9138120.1"/>
    <property type="molecule type" value="Genomic_DNA"/>
</dbReference>
<evidence type="ECO:0000256" key="1">
    <source>
        <dbReference type="ARBA" id="ARBA00022723"/>
    </source>
</evidence>
<protein>
    <recommendedName>
        <fullName evidence="5">EF-hand domain-containing protein</fullName>
    </recommendedName>
</protein>
<dbReference type="PROSITE" id="PS00018">
    <property type="entry name" value="EF_HAND_1"/>
    <property type="match status" value="2"/>
</dbReference>
<evidence type="ECO:0000259" key="5">
    <source>
        <dbReference type="PROSITE" id="PS50222"/>
    </source>
</evidence>
<dbReference type="InterPro" id="IPR039647">
    <property type="entry name" value="EF_hand_pair_protein_CML-like"/>
</dbReference>
<keyword evidence="3" id="KW-0106">Calcium</keyword>